<organism evidence="1 2">
    <name type="scientific">Catharanthus roseus</name>
    <name type="common">Madagascar periwinkle</name>
    <name type="synonym">Vinca rosea</name>
    <dbReference type="NCBI Taxonomy" id="4058"/>
    <lineage>
        <taxon>Eukaryota</taxon>
        <taxon>Viridiplantae</taxon>
        <taxon>Streptophyta</taxon>
        <taxon>Embryophyta</taxon>
        <taxon>Tracheophyta</taxon>
        <taxon>Spermatophyta</taxon>
        <taxon>Magnoliopsida</taxon>
        <taxon>eudicotyledons</taxon>
        <taxon>Gunneridae</taxon>
        <taxon>Pentapetalae</taxon>
        <taxon>asterids</taxon>
        <taxon>lamiids</taxon>
        <taxon>Gentianales</taxon>
        <taxon>Apocynaceae</taxon>
        <taxon>Rauvolfioideae</taxon>
        <taxon>Vinceae</taxon>
        <taxon>Catharanthinae</taxon>
        <taxon>Catharanthus</taxon>
    </lineage>
</organism>
<comment type="caution">
    <text evidence="1">The sequence shown here is derived from an EMBL/GenBank/DDBJ whole genome shotgun (WGS) entry which is preliminary data.</text>
</comment>
<name>A0ACC0C638_CATRO</name>
<accession>A0ACC0C638</accession>
<gene>
    <name evidence="1" type="ORF">M9H77_01577</name>
</gene>
<keyword evidence="2" id="KW-1185">Reference proteome</keyword>
<reference evidence="2" key="1">
    <citation type="journal article" date="2023" name="Nat. Plants">
        <title>Single-cell RNA sequencing provides a high-resolution roadmap for understanding the multicellular compartmentation of specialized metabolism.</title>
        <authorList>
            <person name="Sun S."/>
            <person name="Shen X."/>
            <person name="Li Y."/>
            <person name="Li Y."/>
            <person name="Wang S."/>
            <person name="Li R."/>
            <person name="Zhang H."/>
            <person name="Shen G."/>
            <person name="Guo B."/>
            <person name="Wei J."/>
            <person name="Xu J."/>
            <person name="St-Pierre B."/>
            <person name="Chen S."/>
            <person name="Sun C."/>
        </authorList>
    </citation>
    <scope>NUCLEOTIDE SEQUENCE [LARGE SCALE GENOMIC DNA]</scope>
</reference>
<evidence type="ECO:0000313" key="2">
    <source>
        <dbReference type="Proteomes" id="UP001060085"/>
    </source>
</evidence>
<proteinExistence type="predicted"/>
<dbReference type="EMBL" id="CM044701">
    <property type="protein sequence ID" value="KAI5680350.1"/>
    <property type="molecule type" value="Genomic_DNA"/>
</dbReference>
<sequence length="418" mass="46654">MAATSYVFYTDTPNSSRFLSMLVSPKEVVMGSDVYQVMYCHLLCGLRFWDSVDGIRAPYAAGLIRAFSLLEAKWEQLCIDLENGFPSKEIVTDNSIRECVVQILSGSQLDLSNRVRLICGGKKWDGILGKLWPNARYVKTVSSGSMQQYYSKLKFYAGNMPIVGGDYFASECSVALNFDIMQPPERTSYVMLPTAAYFEFLPFDSHGSGNGTAQQETVGLSGVEVGKMYEVVVTTYRGLYRYRLGDIVRVIGFHNSSPEVEFVMRDPQSSHGMITERDVISAVERFQLAVKDGIDTEITEFSSFLEVKKQPKQLKIFIEVKEGSALLPNEKLEEYLGDLRKYCAFIEQSLGGIYGVMKARNELGPLILVIVKPGSFDSLLRVAIENGSSASQYKPPKILRSYKIVELLESSAIVTIEA</sequence>
<dbReference type="Proteomes" id="UP001060085">
    <property type="component" value="Linkage Group LG01"/>
</dbReference>
<evidence type="ECO:0000313" key="1">
    <source>
        <dbReference type="EMBL" id="KAI5680350.1"/>
    </source>
</evidence>
<protein>
    <submittedName>
        <fullName evidence="1">Uncharacterized protein</fullName>
    </submittedName>
</protein>